<keyword evidence="5" id="KW-0066">ATP synthesis</keyword>
<evidence type="ECO:0000256" key="3">
    <source>
        <dbReference type="ARBA" id="ARBA00022781"/>
    </source>
</evidence>
<evidence type="ECO:0000256" key="4">
    <source>
        <dbReference type="ARBA" id="ARBA00023065"/>
    </source>
</evidence>
<name>A0A0W8FGF1_9ZZZZ</name>
<dbReference type="Gene3D" id="1.20.1690.10">
    <property type="entry name" value="V-type ATP synthase subunit C domain"/>
    <property type="match status" value="2"/>
</dbReference>
<accession>A0A0W8FGF1</accession>
<dbReference type="SUPFAM" id="SSF103486">
    <property type="entry name" value="V-type ATP synthase subunit C"/>
    <property type="match status" value="1"/>
</dbReference>
<evidence type="ECO:0000256" key="2">
    <source>
        <dbReference type="ARBA" id="ARBA00022448"/>
    </source>
</evidence>
<dbReference type="InterPro" id="IPR044911">
    <property type="entry name" value="V-type_ATPase_csu/dsu_dom_3"/>
</dbReference>
<dbReference type="AlphaFoldDB" id="A0A0W8FGF1"/>
<evidence type="ECO:0000313" key="6">
    <source>
        <dbReference type="EMBL" id="KUG19924.1"/>
    </source>
</evidence>
<dbReference type="InterPro" id="IPR014272">
    <property type="entry name" value="ATPase_V0-cplx_csu"/>
</dbReference>
<sequence>MDYGYVNARIKGMKSHLLDARDLDDLTNKPDLDALIGALETTAYREELQKAGIEYCGIARIEVALRRDLIRTLRKVLNLFRGEREDIYIRLLLNRWDVQNIKTILRGKKIYAPPDEVIDCLLPAGELDEAALIELLQQPDVRAIIDLLATWRIEYARPLTRHLQEFLEMRDLAVLEFALDRFYYENALSVLGKNGDYDEQIVREMITTEIDVANIRTALRIIRDMTHMEDAEKYLIAGGRDLSIEQLTSLVSSGSIEEAIRQIRGTPYEFLAQVPAECIAAEKISVIERELERFLIEKGCGNFLKDPLSIAIPVAFIWAKQNEVTNIRIIARSIIGDVPETELRKALTYV</sequence>
<dbReference type="GO" id="GO:0033179">
    <property type="term" value="C:proton-transporting V-type ATPase, V0 domain"/>
    <property type="evidence" value="ECO:0007669"/>
    <property type="project" value="InterPro"/>
</dbReference>
<protein>
    <submittedName>
        <fullName evidence="6">Uncharacterized protein</fullName>
    </submittedName>
</protein>
<dbReference type="InterPro" id="IPR035067">
    <property type="entry name" value="V-type_ATPase_csu/dsu"/>
</dbReference>
<dbReference type="InterPro" id="IPR002843">
    <property type="entry name" value="ATPase_V0-cplx_csu/dsu"/>
</dbReference>
<dbReference type="PANTHER" id="PTHR38682">
    <property type="entry name" value="V-TYPE ATP SYNTHASE SUBUNIT C"/>
    <property type="match status" value="1"/>
</dbReference>
<gene>
    <name evidence="6" type="ORF">ASZ90_010349</name>
</gene>
<dbReference type="GO" id="GO:0006754">
    <property type="term" value="P:ATP biosynthetic process"/>
    <property type="evidence" value="ECO:0007669"/>
    <property type="project" value="UniProtKB-KW"/>
</dbReference>
<keyword evidence="3" id="KW-0375">Hydrogen ion transport</keyword>
<dbReference type="InterPro" id="IPR050873">
    <property type="entry name" value="V-ATPase_V0D/AC39_subunit"/>
</dbReference>
<evidence type="ECO:0000256" key="1">
    <source>
        <dbReference type="ARBA" id="ARBA00006709"/>
    </source>
</evidence>
<evidence type="ECO:0000256" key="5">
    <source>
        <dbReference type="ARBA" id="ARBA00023310"/>
    </source>
</evidence>
<dbReference type="Gene3D" id="1.10.132.50">
    <property type="entry name" value="ATP synthase (C/AC39) subunit, domain 3"/>
    <property type="match status" value="1"/>
</dbReference>
<dbReference type="NCBIfam" id="TIGR02923">
    <property type="entry name" value="AhaC"/>
    <property type="match status" value="1"/>
</dbReference>
<dbReference type="Pfam" id="PF01992">
    <property type="entry name" value="vATP-synt_AC39"/>
    <property type="match status" value="1"/>
</dbReference>
<comment type="caution">
    <text evidence="6">The sequence shown here is derived from an EMBL/GenBank/DDBJ whole genome shotgun (WGS) entry which is preliminary data.</text>
</comment>
<reference evidence="6" key="1">
    <citation type="journal article" date="2015" name="Proc. Natl. Acad. Sci. U.S.A.">
        <title>Networks of energetic and metabolic interactions define dynamics in microbial communities.</title>
        <authorList>
            <person name="Embree M."/>
            <person name="Liu J.K."/>
            <person name="Al-Bassam M.M."/>
            <person name="Zengler K."/>
        </authorList>
    </citation>
    <scope>NUCLEOTIDE SEQUENCE</scope>
</reference>
<dbReference type="InterPro" id="IPR036079">
    <property type="entry name" value="ATPase_csu/dsu_sf"/>
</dbReference>
<proteinExistence type="inferred from homology"/>
<comment type="similarity">
    <text evidence="1">Belongs to the V-ATPase V0D/AC39 subunit family.</text>
</comment>
<keyword evidence="4" id="KW-0406">Ion transport</keyword>
<dbReference type="EMBL" id="LNQE01001244">
    <property type="protein sequence ID" value="KUG19924.1"/>
    <property type="molecule type" value="Genomic_DNA"/>
</dbReference>
<dbReference type="GO" id="GO:0046961">
    <property type="term" value="F:proton-transporting ATPase activity, rotational mechanism"/>
    <property type="evidence" value="ECO:0007669"/>
    <property type="project" value="InterPro"/>
</dbReference>
<keyword evidence="2" id="KW-0813">Transport</keyword>
<dbReference type="HAMAP" id="MF_00314">
    <property type="entry name" value="ATP_synth_C_arch"/>
    <property type="match status" value="1"/>
</dbReference>
<dbReference type="PANTHER" id="PTHR38682:SF1">
    <property type="entry name" value="V-TYPE ATP SYNTHASE SUBUNIT C"/>
    <property type="match status" value="1"/>
</dbReference>
<organism evidence="6">
    <name type="scientific">hydrocarbon metagenome</name>
    <dbReference type="NCBI Taxonomy" id="938273"/>
    <lineage>
        <taxon>unclassified sequences</taxon>
        <taxon>metagenomes</taxon>
        <taxon>ecological metagenomes</taxon>
    </lineage>
</organism>